<dbReference type="RefSeq" id="XP_025833572.1">
    <property type="nucleotide sequence ID" value="XM_025977787.1"/>
</dbReference>
<feature type="domain" description="Reverse transcriptase" evidence="8">
    <location>
        <begin position="27"/>
        <end position="98"/>
    </location>
</feature>
<dbReference type="FunFam" id="3.10.10.10:FF:000007">
    <property type="entry name" value="Retrovirus-related Pol polyprotein from transposon 17.6-like Protein"/>
    <property type="match status" value="1"/>
</dbReference>
<dbReference type="InterPro" id="IPR001969">
    <property type="entry name" value="Aspartic_peptidase_AS"/>
</dbReference>
<evidence type="ECO:0000256" key="5">
    <source>
        <dbReference type="ARBA" id="ARBA00022759"/>
    </source>
</evidence>
<evidence type="ECO:0000313" key="9">
    <source>
        <dbReference type="Proteomes" id="UP000192223"/>
    </source>
</evidence>
<dbReference type="InterPro" id="IPR053134">
    <property type="entry name" value="RNA-dir_DNA_polymerase"/>
</dbReference>
<dbReference type="GeneID" id="112905414"/>
<organism evidence="9 10">
    <name type="scientific">Agrilus planipennis</name>
    <name type="common">Emerald ash borer</name>
    <name type="synonym">Agrilus marcopoli</name>
    <dbReference type="NCBI Taxonomy" id="224129"/>
    <lineage>
        <taxon>Eukaryota</taxon>
        <taxon>Metazoa</taxon>
        <taxon>Ecdysozoa</taxon>
        <taxon>Arthropoda</taxon>
        <taxon>Hexapoda</taxon>
        <taxon>Insecta</taxon>
        <taxon>Pterygota</taxon>
        <taxon>Neoptera</taxon>
        <taxon>Endopterygota</taxon>
        <taxon>Coleoptera</taxon>
        <taxon>Polyphaga</taxon>
        <taxon>Elateriformia</taxon>
        <taxon>Buprestoidea</taxon>
        <taxon>Buprestidae</taxon>
        <taxon>Agrilinae</taxon>
        <taxon>Agrilus</taxon>
    </lineage>
</organism>
<keyword evidence="2" id="KW-0808">Transferase</keyword>
<evidence type="ECO:0000256" key="6">
    <source>
        <dbReference type="ARBA" id="ARBA00022801"/>
    </source>
</evidence>
<dbReference type="SUPFAM" id="SSF56672">
    <property type="entry name" value="DNA/RNA polymerases"/>
    <property type="match status" value="1"/>
</dbReference>
<keyword evidence="9" id="KW-1185">Reference proteome</keyword>
<keyword evidence="6" id="KW-0378">Hydrolase</keyword>
<dbReference type="InParanoid" id="A0A7F5RC79"/>
<name>A0A7F5RC79_AGRPL</name>
<dbReference type="OrthoDB" id="420169at2759"/>
<protein>
    <submittedName>
        <fullName evidence="10">Uncharacterized protein LOC112905414</fullName>
    </submittedName>
</protein>
<evidence type="ECO:0000256" key="1">
    <source>
        <dbReference type="ARBA" id="ARBA00022670"/>
    </source>
</evidence>
<dbReference type="GO" id="GO:0004190">
    <property type="term" value="F:aspartic-type endopeptidase activity"/>
    <property type="evidence" value="ECO:0007669"/>
    <property type="project" value="InterPro"/>
</dbReference>
<dbReference type="PROSITE" id="PS00141">
    <property type="entry name" value="ASP_PROTEASE"/>
    <property type="match status" value="1"/>
</dbReference>
<dbReference type="InterPro" id="IPR043128">
    <property type="entry name" value="Rev_trsase/Diguanyl_cyclase"/>
</dbReference>
<evidence type="ECO:0000256" key="3">
    <source>
        <dbReference type="ARBA" id="ARBA00022695"/>
    </source>
</evidence>
<accession>A0A7F5RC79</accession>
<evidence type="ECO:0000313" key="10">
    <source>
        <dbReference type="RefSeq" id="XP_025833572.1"/>
    </source>
</evidence>
<keyword evidence="4" id="KW-0540">Nuclease</keyword>
<dbReference type="CDD" id="cd01647">
    <property type="entry name" value="RT_LTR"/>
    <property type="match status" value="1"/>
</dbReference>
<evidence type="ECO:0000259" key="8">
    <source>
        <dbReference type="Pfam" id="PF00078"/>
    </source>
</evidence>
<dbReference type="PANTHER" id="PTHR24559">
    <property type="entry name" value="TRANSPOSON TY3-I GAG-POL POLYPROTEIN"/>
    <property type="match status" value="1"/>
</dbReference>
<dbReference type="Gene3D" id="3.30.70.270">
    <property type="match status" value="1"/>
</dbReference>
<evidence type="ECO:0000256" key="7">
    <source>
        <dbReference type="ARBA" id="ARBA00022918"/>
    </source>
</evidence>
<dbReference type="Gene3D" id="3.10.10.10">
    <property type="entry name" value="HIV Type 1 Reverse Transcriptase, subunit A, domain 1"/>
    <property type="match status" value="1"/>
</dbReference>
<dbReference type="GO" id="GO:0004519">
    <property type="term" value="F:endonuclease activity"/>
    <property type="evidence" value="ECO:0007669"/>
    <property type="project" value="UniProtKB-KW"/>
</dbReference>
<keyword evidence="5" id="KW-0255">Endonuclease</keyword>
<dbReference type="InterPro" id="IPR043502">
    <property type="entry name" value="DNA/RNA_pol_sf"/>
</dbReference>
<sequence>MADMDPHHVGCADAGKGGFDAVFDVGYPLPRVEDILENLGMCTYFSTLDLAQGFHQIEMDPKFLEKTAFTVENGHYEYVRIPFGLKNAPATFQRMMDHCNDYGHIASKCQGTASNSKSKETNSITQAAKKKLVKEIVVKDNKLTALIIDTGSDLTLMRTDEYVKIGSPTLSRNNIKFDGIGLLE</sequence>
<evidence type="ECO:0000256" key="2">
    <source>
        <dbReference type="ARBA" id="ARBA00022679"/>
    </source>
</evidence>
<dbReference type="GO" id="GO:0003964">
    <property type="term" value="F:RNA-directed DNA polymerase activity"/>
    <property type="evidence" value="ECO:0007669"/>
    <property type="project" value="UniProtKB-KW"/>
</dbReference>
<proteinExistence type="predicted"/>
<keyword evidence="1" id="KW-0645">Protease</keyword>
<dbReference type="PANTHER" id="PTHR24559:SF435">
    <property type="entry name" value="RIBONUCLEASE H"/>
    <property type="match status" value="1"/>
</dbReference>
<keyword evidence="3" id="KW-0548">Nucleotidyltransferase</keyword>
<dbReference type="Pfam" id="PF00078">
    <property type="entry name" value="RVT_1"/>
    <property type="match status" value="1"/>
</dbReference>
<dbReference type="KEGG" id="apln:112905414"/>
<keyword evidence="7" id="KW-0695">RNA-directed DNA polymerase</keyword>
<dbReference type="AlphaFoldDB" id="A0A7F5RC79"/>
<gene>
    <name evidence="10" type="primary">LOC112905414</name>
</gene>
<reference evidence="10" key="1">
    <citation type="submission" date="2025-08" db="UniProtKB">
        <authorList>
            <consortium name="RefSeq"/>
        </authorList>
    </citation>
    <scope>IDENTIFICATION</scope>
    <source>
        <tissue evidence="10">Entire body</tissue>
    </source>
</reference>
<evidence type="ECO:0000256" key="4">
    <source>
        <dbReference type="ARBA" id="ARBA00022722"/>
    </source>
</evidence>
<dbReference type="InterPro" id="IPR000477">
    <property type="entry name" value="RT_dom"/>
</dbReference>
<dbReference type="GO" id="GO:0006508">
    <property type="term" value="P:proteolysis"/>
    <property type="evidence" value="ECO:0007669"/>
    <property type="project" value="UniProtKB-KW"/>
</dbReference>
<dbReference type="Proteomes" id="UP000192223">
    <property type="component" value="Unplaced"/>
</dbReference>